<feature type="signal peptide" evidence="8">
    <location>
        <begin position="1"/>
        <end position="22"/>
    </location>
</feature>
<dbReference type="EMBL" id="BMXB01000005">
    <property type="protein sequence ID" value="GHA36836.1"/>
    <property type="molecule type" value="Genomic_DNA"/>
</dbReference>
<reference evidence="9" key="1">
    <citation type="journal article" date="2014" name="Int. J. Syst. Evol. Microbiol.">
        <title>Complete genome sequence of Corynebacterium casei LMG S-19264T (=DSM 44701T), isolated from a smear-ripened cheese.</title>
        <authorList>
            <consortium name="US DOE Joint Genome Institute (JGI-PGF)"/>
            <person name="Walter F."/>
            <person name="Albersmeier A."/>
            <person name="Kalinowski J."/>
            <person name="Ruckert C."/>
        </authorList>
    </citation>
    <scope>NUCLEOTIDE SEQUENCE</scope>
    <source>
        <strain evidence="9">KCTC 12719</strain>
    </source>
</reference>
<proteinExistence type="inferred from homology"/>
<evidence type="ECO:0000256" key="3">
    <source>
        <dbReference type="ARBA" id="ARBA00022801"/>
    </source>
</evidence>
<dbReference type="InterPro" id="IPR052176">
    <property type="entry name" value="Glycosyl_Hydrlase_43_Enz"/>
</dbReference>
<dbReference type="SUPFAM" id="SSF75005">
    <property type="entry name" value="Arabinanase/levansucrase/invertase"/>
    <property type="match status" value="1"/>
</dbReference>
<evidence type="ECO:0000256" key="1">
    <source>
        <dbReference type="ARBA" id="ARBA00009865"/>
    </source>
</evidence>
<feature type="site" description="Important for catalytic activity, responsible for pKa modulation of the active site Glu and correct orientation of both the proton donor and substrate" evidence="6">
    <location>
        <position position="184"/>
    </location>
</feature>
<sequence length="377" mass="42521">MLKKTTTLQKTFLYVLSIVVLAACKNENSSDRLQEESQDTISSANDTLPEFASEPLVTDNFTADPSAHVFEGKIYVYPSRDWDSGIPEDDTGAHFNMKDYHVYSMDSVGGEVTDHGKVLDVEDVSWASRQMWAPDAAEKDGKYYLYFPAKDENDIFRIGVAVGDSPAGPFEPQEEPIANSYSIDPAVYKDTDGEYYMYVGGIWGGQLQRYRDNEYQGEDDVYPADDEPALMPKIARMSDDMLGFAEELRDVEILDEEGNPLTTGDNDRRFFEAAWVHKYNDTYYFSYSTGDTHNIAYATGDSPYGPFTYQGVILEPVLGWTNHHSIVEHNGKWYIFYHDSSLSGGKTYLRSMKVAEIEHNEDGSIDTISSFVNEDAN</sequence>
<keyword evidence="2" id="KW-0858">Xylan degradation</keyword>
<evidence type="ECO:0000256" key="7">
    <source>
        <dbReference type="RuleBase" id="RU361187"/>
    </source>
</evidence>
<evidence type="ECO:0000313" key="9">
    <source>
        <dbReference type="EMBL" id="GHA36836.1"/>
    </source>
</evidence>
<dbReference type="RefSeq" id="WP_189604398.1">
    <property type="nucleotide sequence ID" value="NZ_BMXB01000005.1"/>
</dbReference>
<dbReference type="InterPro" id="IPR023296">
    <property type="entry name" value="Glyco_hydro_beta-prop_sf"/>
</dbReference>
<dbReference type="PROSITE" id="PS51257">
    <property type="entry name" value="PROKAR_LIPOPROTEIN"/>
    <property type="match status" value="1"/>
</dbReference>
<dbReference type="CDD" id="cd18619">
    <property type="entry name" value="GH43_CoXyl43_like"/>
    <property type="match status" value="1"/>
</dbReference>
<organism evidence="9 10">
    <name type="scientific">Salinimicrobium marinum</name>
    <dbReference type="NCBI Taxonomy" id="680283"/>
    <lineage>
        <taxon>Bacteria</taxon>
        <taxon>Pseudomonadati</taxon>
        <taxon>Bacteroidota</taxon>
        <taxon>Flavobacteriia</taxon>
        <taxon>Flavobacteriales</taxon>
        <taxon>Flavobacteriaceae</taxon>
        <taxon>Salinimicrobium</taxon>
    </lineage>
</organism>
<gene>
    <name evidence="9" type="primary">xsa</name>
    <name evidence="9" type="ORF">GCM10007103_17960</name>
</gene>
<evidence type="ECO:0000256" key="2">
    <source>
        <dbReference type="ARBA" id="ARBA00022651"/>
    </source>
</evidence>
<keyword evidence="8" id="KW-0732">Signal</keyword>
<accession>A0A918VZ90</accession>
<dbReference type="GO" id="GO:0045493">
    <property type="term" value="P:xylan catabolic process"/>
    <property type="evidence" value="ECO:0007669"/>
    <property type="project" value="UniProtKB-KW"/>
</dbReference>
<evidence type="ECO:0000256" key="8">
    <source>
        <dbReference type="SAM" id="SignalP"/>
    </source>
</evidence>
<dbReference type="AlphaFoldDB" id="A0A918VZ90"/>
<keyword evidence="4" id="KW-0119">Carbohydrate metabolism</keyword>
<dbReference type="InterPro" id="IPR006710">
    <property type="entry name" value="Glyco_hydro_43"/>
</dbReference>
<dbReference type="PANTHER" id="PTHR43772:SF2">
    <property type="entry name" value="PUTATIVE (AFU_ORTHOLOGUE AFUA_2G04480)-RELATED"/>
    <property type="match status" value="1"/>
</dbReference>
<name>A0A918VZ90_9FLAO</name>
<dbReference type="GO" id="GO:0004553">
    <property type="term" value="F:hydrolase activity, hydrolyzing O-glycosyl compounds"/>
    <property type="evidence" value="ECO:0007669"/>
    <property type="project" value="InterPro"/>
</dbReference>
<dbReference type="Proteomes" id="UP000610456">
    <property type="component" value="Unassembled WGS sequence"/>
</dbReference>
<evidence type="ECO:0000313" key="10">
    <source>
        <dbReference type="Proteomes" id="UP000610456"/>
    </source>
</evidence>
<protein>
    <submittedName>
        <fullName evidence="9">Alpha-N-arabinofuranosidase</fullName>
    </submittedName>
</protein>
<evidence type="ECO:0000256" key="4">
    <source>
        <dbReference type="ARBA" id="ARBA00023277"/>
    </source>
</evidence>
<dbReference type="Gene3D" id="2.115.10.20">
    <property type="entry name" value="Glycosyl hydrolase domain, family 43"/>
    <property type="match status" value="1"/>
</dbReference>
<reference evidence="9" key="2">
    <citation type="submission" date="2020-09" db="EMBL/GenBank/DDBJ databases">
        <authorList>
            <person name="Sun Q."/>
            <person name="Kim S."/>
        </authorList>
    </citation>
    <scope>NUCLEOTIDE SEQUENCE</scope>
    <source>
        <strain evidence="9">KCTC 12719</strain>
    </source>
</reference>
<keyword evidence="3 7" id="KW-0378">Hydrolase</keyword>
<keyword evidence="2" id="KW-0624">Polysaccharide degradation</keyword>
<dbReference type="PANTHER" id="PTHR43772">
    <property type="entry name" value="ENDO-1,4-BETA-XYLANASE"/>
    <property type="match status" value="1"/>
</dbReference>
<keyword evidence="5 7" id="KW-0326">Glycosidase</keyword>
<comment type="caution">
    <text evidence="9">The sequence shown here is derived from an EMBL/GenBank/DDBJ whole genome shotgun (WGS) entry which is preliminary data.</text>
</comment>
<evidence type="ECO:0000256" key="5">
    <source>
        <dbReference type="ARBA" id="ARBA00023295"/>
    </source>
</evidence>
<evidence type="ECO:0000256" key="6">
    <source>
        <dbReference type="PIRSR" id="PIRSR606710-2"/>
    </source>
</evidence>
<dbReference type="Pfam" id="PF04616">
    <property type="entry name" value="Glyco_hydro_43"/>
    <property type="match status" value="1"/>
</dbReference>
<comment type="similarity">
    <text evidence="1 7">Belongs to the glycosyl hydrolase 43 family.</text>
</comment>
<keyword evidence="10" id="KW-1185">Reference proteome</keyword>
<feature type="chain" id="PRO_5037389690" evidence="8">
    <location>
        <begin position="23"/>
        <end position="377"/>
    </location>
</feature>